<dbReference type="PaxDb" id="65489-OBART03G23170.1"/>
<organism evidence="1">
    <name type="scientific">Oryza barthii</name>
    <dbReference type="NCBI Taxonomy" id="65489"/>
    <lineage>
        <taxon>Eukaryota</taxon>
        <taxon>Viridiplantae</taxon>
        <taxon>Streptophyta</taxon>
        <taxon>Embryophyta</taxon>
        <taxon>Tracheophyta</taxon>
        <taxon>Spermatophyta</taxon>
        <taxon>Magnoliopsida</taxon>
        <taxon>Liliopsida</taxon>
        <taxon>Poales</taxon>
        <taxon>Poaceae</taxon>
        <taxon>BOP clade</taxon>
        <taxon>Oryzoideae</taxon>
        <taxon>Oryzeae</taxon>
        <taxon>Oryzinae</taxon>
        <taxon>Oryza</taxon>
    </lineage>
</organism>
<reference evidence="1" key="2">
    <citation type="submission" date="2015-03" db="UniProtKB">
        <authorList>
            <consortium name="EnsemblPlants"/>
        </authorList>
    </citation>
    <scope>IDENTIFICATION</scope>
</reference>
<keyword evidence="2" id="KW-1185">Reference proteome</keyword>
<name>A0A0D3FKE9_9ORYZ</name>
<accession>A0A0D3FKE9</accession>
<evidence type="ECO:0000313" key="1">
    <source>
        <dbReference type="EnsemblPlants" id="OBART03G23170.1"/>
    </source>
</evidence>
<protein>
    <submittedName>
        <fullName evidence="1">Uncharacterized protein</fullName>
    </submittedName>
</protein>
<dbReference type="Proteomes" id="UP000026960">
    <property type="component" value="Chromosome 3"/>
</dbReference>
<dbReference type="EnsemblPlants" id="OBART03G23170.1">
    <property type="protein sequence ID" value="OBART03G23170.1"/>
    <property type="gene ID" value="OBART03G23170"/>
</dbReference>
<dbReference type="AlphaFoldDB" id="A0A0D3FKE9"/>
<dbReference type="Gramene" id="OBART03G23170.1">
    <property type="protein sequence ID" value="OBART03G23170.1"/>
    <property type="gene ID" value="OBART03G23170"/>
</dbReference>
<dbReference type="HOGENOM" id="CLU_079221_0_0_1"/>
<proteinExistence type="predicted"/>
<reference evidence="1" key="1">
    <citation type="journal article" date="2009" name="Rice">
        <title>De Novo Next Generation Sequencing of Plant Genomes.</title>
        <authorList>
            <person name="Rounsley S."/>
            <person name="Marri P.R."/>
            <person name="Yu Y."/>
            <person name="He R."/>
            <person name="Sisneros N."/>
            <person name="Goicoechea J.L."/>
            <person name="Lee S.J."/>
            <person name="Angelova A."/>
            <person name="Kudrna D."/>
            <person name="Luo M."/>
            <person name="Affourtit J."/>
            <person name="Desany B."/>
            <person name="Knight J."/>
            <person name="Niazi F."/>
            <person name="Egholm M."/>
            <person name="Wing R.A."/>
        </authorList>
    </citation>
    <scope>NUCLEOTIDE SEQUENCE [LARGE SCALE GENOMIC DNA]</scope>
    <source>
        <strain evidence="1">cv. IRGC 105608</strain>
    </source>
</reference>
<sequence length="244" mass="25673">MVALDLRNPPSAATTVKEDQQFTVFIDGVETALHEGVIQWNGGTVTLVSTGVLAVDRLQHVVVRGGGSGDVSFTRCGFAAAEACGVASFHRCDAVRADGAREVAVRRCRSADVERAGVVAIHRCKGAARVRGAGELRVGRCHEANVGGCADVAVGRCRAARADWCGAIGIERCGSADVSRCGAVRVDRCRAASVSACGSVAVRRGKVNVIEQPPVCQEKPMYHLVHAEPVYAIPLEISSEIKLQ</sequence>
<evidence type="ECO:0000313" key="2">
    <source>
        <dbReference type="Proteomes" id="UP000026960"/>
    </source>
</evidence>
<dbReference type="eggNOG" id="ENOG502SDDT">
    <property type="taxonomic scope" value="Eukaryota"/>
</dbReference>
<dbReference type="STRING" id="65489.A0A0D3FKE9"/>